<name>A0ACB9CAV3_9ASTR</name>
<keyword evidence="2" id="KW-1185">Reference proteome</keyword>
<gene>
    <name evidence="1" type="ORF">L1987_62583</name>
</gene>
<evidence type="ECO:0000313" key="1">
    <source>
        <dbReference type="EMBL" id="KAI3731395.1"/>
    </source>
</evidence>
<reference evidence="2" key="1">
    <citation type="journal article" date="2022" name="Mol. Ecol. Resour.">
        <title>The genomes of chicory, endive, great burdock and yacon provide insights into Asteraceae palaeo-polyploidization history and plant inulin production.</title>
        <authorList>
            <person name="Fan W."/>
            <person name="Wang S."/>
            <person name="Wang H."/>
            <person name="Wang A."/>
            <person name="Jiang F."/>
            <person name="Liu H."/>
            <person name="Zhao H."/>
            <person name="Xu D."/>
            <person name="Zhang Y."/>
        </authorList>
    </citation>
    <scope>NUCLEOTIDE SEQUENCE [LARGE SCALE GENOMIC DNA]</scope>
    <source>
        <strain evidence="2">cv. Yunnan</strain>
    </source>
</reference>
<dbReference type="Proteomes" id="UP001056120">
    <property type="component" value="Linkage Group LG21"/>
</dbReference>
<organism evidence="1 2">
    <name type="scientific">Smallanthus sonchifolius</name>
    <dbReference type="NCBI Taxonomy" id="185202"/>
    <lineage>
        <taxon>Eukaryota</taxon>
        <taxon>Viridiplantae</taxon>
        <taxon>Streptophyta</taxon>
        <taxon>Embryophyta</taxon>
        <taxon>Tracheophyta</taxon>
        <taxon>Spermatophyta</taxon>
        <taxon>Magnoliopsida</taxon>
        <taxon>eudicotyledons</taxon>
        <taxon>Gunneridae</taxon>
        <taxon>Pentapetalae</taxon>
        <taxon>asterids</taxon>
        <taxon>campanulids</taxon>
        <taxon>Asterales</taxon>
        <taxon>Asteraceae</taxon>
        <taxon>Asteroideae</taxon>
        <taxon>Heliantheae alliance</taxon>
        <taxon>Millerieae</taxon>
        <taxon>Smallanthus</taxon>
    </lineage>
</organism>
<protein>
    <submittedName>
        <fullName evidence="1">Uncharacterized protein</fullName>
    </submittedName>
</protein>
<proteinExistence type="predicted"/>
<accession>A0ACB9CAV3</accession>
<reference evidence="1 2" key="2">
    <citation type="journal article" date="2022" name="Mol. Ecol. Resour.">
        <title>The genomes of chicory, endive, great burdock and yacon provide insights into Asteraceae paleo-polyploidization history and plant inulin production.</title>
        <authorList>
            <person name="Fan W."/>
            <person name="Wang S."/>
            <person name="Wang H."/>
            <person name="Wang A."/>
            <person name="Jiang F."/>
            <person name="Liu H."/>
            <person name="Zhao H."/>
            <person name="Xu D."/>
            <person name="Zhang Y."/>
        </authorList>
    </citation>
    <scope>NUCLEOTIDE SEQUENCE [LARGE SCALE GENOMIC DNA]</scope>
    <source>
        <strain evidence="2">cv. Yunnan</strain>
        <tissue evidence="1">Leaves</tissue>
    </source>
</reference>
<evidence type="ECO:0000313" key="2">
    <source>
        <dbReference type="Proteomes" id="UP001056120"/>
    </source>
</evidence>
<sequence length="538" mass="60622">MKSPFKKLRGLGLNRHHKQHPPAHLDELSQASQDMQDMKDCYDSLLSSAAATANSAYEFSESIAEMGDCLLEKTSLNDDEDSGRVLLMLGKVQFEIQKLIDNYRSHISRTITVPSESLLNELLVVEEMKRQCDEKRMWYDEMKLKHKERRSRSKKGEYVSSNQVRAAKEEFEEDATLFVFRMKSLKGGQARSLLTQAARHHAAQMCFFRKALKSLETIEPHIQLVTKQHHIDYQFSGLEDDDRDSVFLTDDEDDEDGSDDEQENGELSFDCPRNDPNNQVSSSENSMELESVDLTFPQVAPLNSVKEQRKPLWNSSTYNIAVNTSSKSAPLSARSNMDTSEKFRQMRQSSTRKLNTYVLPTPLDQNPRFNNTQQPASTSINNNNMWHSSPLERKRHEEKSKFSAPILSPKNNSKPTPLPSTSRHPFSPFSDKNVKRYAFSGPIAATPHSLLSSGSLLNSGKLSSSFMSSPKISELHELPRPPANLSSNKPPPKGGFSAPLVTFKDSNVTIKSSDAASTLPVPPDSPSQNRRLQNRRMS</sequence>
<dbReference type="EMBL" id="CM042038">
    <property type="protein sequence ID" value="KAI3731395.1"/>
    <property type="molecule type" value="Genomic_DNA"/>
</dbReference>
<comment type="caution">
    <text evidence="1">The sequence shown here is derived from an EMBL/GenBank/DDBJ whole genome shotgun (WGS) entry which is preliminary data.</text>
</comment>